<dbReference type="OrthoDB" id="8590912at2"/>
<feature type="transmembrane region" description="Helical" evidence="1">
    <location>
        <begin position="12"/>
        <end position="34"/>
    </location>
</feature>
<dbReference type="AlphaFoldDB" id="A0A1M7D0P2"/>
<keyword evidence="3" id="KW-1185">Reference proteome</keyword>
<feature type="transmembrane region" description="Helical" evidence="1">
    <location>
        <begin position="62"/>
        <end position="81"/>
    </location>
</feature>
<evidence type="ECO:0000256" key="1">
    <source>
        <dbReference type="SAM" id="Phobius"/>
    </source>
</evidence>
<evidence type="ECO:0008006" key="4">
    <source>
        <dbReference type="Google" id="ProtNLM"/>
    </source>
</evidence>
<dbReference type="InterPro" id="IPR025058">
    <property type="entry name" value="DUF3995"/>
</dbReference>
<name>A0A1M7D0P2_9FLAO</name>
<organism evidence="2 3">
    <name type="scientific">Flavobacterium chilense</name>
    <dbReference type="NCBI Taxonomy" id="946677"/>
    <lineage>
        <taxon>Bacteria</taxon>
        <taxon>Pseudomonadati</taxon>
        <taxon>Bacteroidota</taxon>
        <taxon>Flavobacteriia</taxon>
        <taxon>Flavobacteriales</taxon>
        <taxon>Flavobacteriaceae</taxon>
        <taxon>Flavobacterium</taxon>
    </lineage>
</organism>
<keyword evidence="1" id="KW-0812">Transmembrane</keyword>
<dbReference type="EMBL" id="FRBT01000002">
    <property type="protein sequence ID" value="SHL72963.1"/>
    <property type="molecule type" value="Genomic_DNA"/>
</dbReference>
<keyword evidence="1" id="KW-1133">Transmembrane helix</keyword>
<reference evidence="3" key="1">
    <citation type="submission" date="2016-11" db="EMBL/GenBank/DDBJ databases">
        <authorList>
            <person name="Varghese N."/>
            <person name="Submissions S."/>
        </authorList>
    </citation>
    <scope>NUCLEOTIDE SEQUENCE [LARGE SCALE GENOMIC DNA]</scope>
    <source>
        <strain evidence="3">DSM 24724</strain>
    </source>
</reference>
<dbReference type="Proteomes" id="UP000184028">
    <property type="component" value="Unassembled WGS sequence"/>
</dbReference>
<proteinExistence type="predicted"/>
<feature type="transmembrane region" description="Helical" evidence="1">
    <location>
        <begin position="131"/>
        <end position="149"/>
    </location>
</feature>
<gene>
    <name evidence="2" type="ORF">SAMN05444484_102374</name>
</gene>
<evidence type="ECO:0000313" key="3">
    <source>
        <dbReference type="Proteomes" id="UP000184028"/>
    </source>
</evidence>
<accession>A0A1M7D0P2</accession>
<protein>
    <recommendedName>
        <fullName evidence="4">DUF3995 domain-containing protein</fullName>
    </recommendedName>
</protein>
<sequence>MKNNTLQKNIWIIAVTINTVVFTLLSIVHFYWAFGGKLWYDDVLPTSSNGLHKLNPSMSDSLIVASGLLLLAIITVANVGLPDKYIKRTYFRYGTLLIAIVFLLRAIGDFKFFGFFKTIKSTKFGINDTHFFSPLCLFIALLSILIFIFNSNRHKS</sequence>
<keyword evidence="1" id="KW-0472">Membrane</keyword>
<evidence type="ECO:0000313" key="2">
    <source>
        <dbReference type="EMBL" id="SHL72963.1"/>
    </source>
</evidence>
<dbReference type="RefSeq" id="WP_068841845.1">
    <property type="nucleotide sequence ID" value="NZ_FRBT01000002.1"/>
</dbReference>
<dbReference type="STRING" id="946677.SAMN05444484_102374"/>
<dbReference type="Pfam" id="PF13160">
    <property type="entry name" value="DUF3995"/>
    <property type="match status" value="1"/>
</dbReference>
<feature type="transmembrane region" description="Helical" evidence="1">
    <location>
        <begin position="93"/>
        <end position="116"/>
    </location>
</feature>